<evidence type="ECO:0000313" key="1">
    <source>
        <dbReference type="EMBL" id="SFN74174.1"/>
    </source>
</evidence>
<keyword evidence="2" id="KW-1185">Reference proteome</keyword>
<dbReference type="STRING" id="1367852.SAMN05216516_11732"/>
<gene>
    <name evidence="1" type="ORF">SAMN05216516_11732</name>
</gene>
<reference evidence="2" key="1">
    <citation type="submission" date="2016-10" db="EMBL/GenBank/DDBJ databases">
        <authorList>
            <person name="Varghese N."/>
            <person name="Submissions S."/>
        </authorList>
    </citation>
    <scope>NUCLEOTIDE SEQUENCE [LARGE SCALE GENOMIC DNA]</scope>
    <source>
        <strain evidence="2">N6PO6</strain>
    </source>
</reference>
<dbReference type="Pfam" id="PF03889">
    <property type="entry name" value="ArfA"/>
    <property type="match status" value="1"/>
</dbReference>
<dbReference type="OrthoDB" id="8603552at2"/>
<proteinExistence type="predicted"/>
<dbReference type="Proteomes" id="UP000242222">
    <property type="component" value="Unassembled WGS sequence"/>
</dbReference>
<name>A0A1I5BHF8_9GAMM</name>
<protein>
    <submittedName>
        <fullName evidence="1">Alternative ribosome-rescue factor</fullName>
    </submittedName>
</protein>
<dbReference type="GO" id="GO:0072344">
    <property type="term" value="P:rescue of stalled ribosome"/>
    <property type="evidence" value="ECO:0007669"/>
    <property type="project" value="InterPro"/>
</dbReference>
<sequence length="65" mass="7690">MADFRYKRGKIRNNALKALLQVPLFRQRVEVNLRGKPSYRSKEKNCRSMNWESIGKMSIYQCPLA</sequence>
<evidence type="ECO:0000313" key="2">
    <source>
        <dbReference type="Proteomes" id="UP000242222"/>
    </source>
</evidence>
<dbReference type="RefSeq" id="WP_092880041.1">
    <property type="nucleotide sequence ID" value="NZ_FOVC01000017.1"/>
</dbReference>
<dbReference type="InterPro" id="IPR005589">
    <property type="entry name" value="ArfA"/>
</dbReference>
<dbReference type="EMBL" id="FOVC01000017">
    <property type="protein sequence ID" value="SFN74174.1"/>
    <property type="molecule type" value="Genomic_DNA"/>
</dbReference>
<organism evidence="1 2">
    <name type="scientific">Izhakiella capsodis</name>
    <dbReference type="NCBI Taxonomy" id="1367852"/>
    <lineage>
        <taxon>Bacteria</taxon>
        <taxon>Pseudomonadati</taxon>
        <taxon>Pseudomonadota</taxon>
        <taxon>Gammaproteobacteria</taxon>
        <taxon>Enterobacterales</taxon>
        <taxon>Erwiniaceae</taxon>
        <taxon>Izhakiella</taxon>
    </lineage>
</organism>
<accession>A0A1I5BHF8</accession>
<dbReference type="AlphaFoldDB" id="A0A1I5BHF8"/>